<dbReference type="WBParaSite" id="PgR155_g006_t01">
    <property type="protein sequence ID" value="PgR155_g006_t01"/>
    <property type="gene ID" value="PgR155_g006"/>
</dbReference>
<evidence type="ECO:0000256" key="1">
    <source>
        <dbReference type="SAM" id="MobiDB-lite"/>
    </source>
</evidence>
<sequence>STWVPSRFPISPPSFPDSAVNGDSSHLHRNRHYKA</sequence>
<name>A0A915CGP2_PARUN</name>
<evidence type="ECO:0000313" key="3">
    <source>
        <dbReference type="WBParaSite" id="PgR155_g006_t01"/>
    </source>
</evidence>
<protein>
    <submittedName>
        <fullName evidence="3">Uncharacterized protein</fullName>
    </submittedName>
</protein>
<dbReference type="AlphaFoldDB" id="A0A915CGP2"/>
<reference evidence="3" key="1">
    <citation type="submission" date="2022-11" db="UniProtKB">
        <authorList>
            <consortium name="WormBaseParasite"/>
        </authorList>
    </citation>
    <scope>IDENTIFICATION</scope>
</reference>
<keyword evidence="2" id="KW-1185">Reference proteome</keyword>
<evidence type="ECO:0000313" key="2">
    <source>
        <dbReference type="Proteomes" id="UP000887569"/>
    </source>
</evidence>
<organism evidence="2 3">
    <name type="scientific">Parascaris univalens</name>
    <name type="common">Nematode worm</name>
    <dbReference type="NCBI Taxonomy" id="6257"/>
    <lineage>
        <taxon>Eukaryota</taxon>
        <taxon>Metazoa</taxon>
        <taxon>Ecdysozoa</taxon>
        <taxon>Nematoda</taxon>
        <taxon>Chromadorea</taxon>
        <taxon>Rhabditida</taxon>
        <taxon>Spirurina</taxon>
        <taxon>Ascaridomorpha</taxon>
        <taxon>Ascaridoidea</taxon>
        <taxon>Ascarididae</taxon>
        <taxon>Parascaris</taxon>
    </lineage>
</organism>
<dbReference type="Proteomes" id="UP000887569">
    <property type="component" value="Unplaced"/>
</dbReference>
<accession>A0A915CGP2</accession>
<feature type="region of interest" description="Disordered" evidence="1">
    <location>
        <begin position="1"/>
        <end position="35"/>
    </location>
</feature>
<proteinExistence type="predicted"/>